<accession>A0A1T4W9F6</accession>
<proteinExistence type="predicted"/>
<dbReference type="OrthoDB" id="5460270at2"/>
<evidence type="ECO:0000313" key="2">
    <source>
        <dbReference type="Proteomes" id="UP000190027"/>
    </source>
</evidence>
<dbReference type="EMBL" id="FUYC01000002">
    <property type="protein sequence ID" value="SKA73817.1"/>
    <property type="molecule type" value="Genomic_DNA"/>
</dbReference>
<dbReference type="RefSeq" id="WP_144019078.1">
    <property type="nucleotide sequence ID" value="NZ_FUYC01000002.1"/>
</dbReference>
<dbReference type="STRING" id="1121449.SAMN02745704_00535"/>
<evidence type="ECO:0000313" key="1">
    <source>
        <dbReference type="EMBL" id="SKA73817.1"/>
    </source>
</evidence>
<protein>
    <submittedName>
        <fullName evidence="1">Uncharacterized protein</fullName>
    </submittedName>
</protein>
<gene>
    <name evidence="1" type="ORF">SAMN02745704_00535</name>
</gene>
<dbReference type="Proteomes" id="UP000190027">
    <property type="component" value="Unassembled WGS sequence"/>
</dbReference>
<keyword evidence="2" id="KW-1185">Reference proteome</keyword>
<dbReference type="AlphaFoldDB" id="A0A1T4W9F6"/>
<sequence>MRVAGMRRQEEKIESLANIVVELRPEMEKLSVKGAFRLGLNDALKECDYSAWKDLAERPRSEREHFSGRLLENALHHLQKMGLPDELVNPARERLQQANAVFLN</sequence>
<name>A0A1T4W9F6_9BACT</name>
<organism evidence="1 2">
    <name type="scientific">Paucidesulfovibrio gracilis DSM 16080</name>
    <dbReference type="NCBI Taxonomy" id="1121449"/>
    <lineage>
        <taxon>Bacteria</taxon>
        <taxon>Pseudomonadati</taxon>
        <taxon>Thermodesulfobacteriota</taxon>
        <taxon>Desulfovibrionia</taxon>
        <taxon>Desulfovibrionales</taxon>
        <taxon>Desulfovibrionaceae</taxon>
        <taxon>Paucidesulfovibrio</taxon>
    </lineage>
</organism>
<reference evidence="1 2" key="1">
    <citation type="submission" date="2017-02" db="EMBL/GenBank/DDBJ databases">
        <authorList>
            <person name="Peterson S.W."/>
        </authorList>
    </citation>
    <scope>NUCLEOTIDE SEQUENCE [LARGE SCALE GENOMIC DNA]</scope>
    <source>
        <strain evidence="1 2">DSM 16080</strain>
    </source>
</reference>